<keyword evidence="3 9" id="KW-0347">Helicase</keyword>
<dbReference type="PANTHER" id="PTHR11070:SF55">
    <property type="entry name" value="DNA 3'-5' HELICASE"/>
    <property type="match status" value="1"/>
</dbReference>
<keyword evidence="4 9" id="KW-0067">ATP-binding</keyword>
<evidence type="ECO:0000256" key="4">
    <source>
        <dbReference type="ARBA" id="ARBA00022840"/>
    </source>
</evidence>
<comment type="caution">
    <text evidence="12">The sequence shown here is derived from an EMBL/GenBank/DDBJ whole genome shotgun (WGS) entry which is preliminary data.</text>
</comment>
<dbReference type="PANTHER" id="PTHR11070">
    <property type="entry name" value="UVRD / RECB / PCRA DNA HELICASE FAMILY MEMBER"/>
    <property type="match status" value="1"/>
</dbReference>
<dbReference type="PROSITE" id="PS51217">
    <property type="entry name" value="UVRD_HELICASE_CTER"/>
    <property type="match status" value="1"/>
</dbReference>
<feature type="domain" description="UvrD-like helicase ATP-binding" evidence="10">
    <location>
        <begin position="197"/>
        <end position="496"/>
    </location>
</feature>
<reference evidence="12" key="1">
    <citation type="submission" date="2021-06" db="EMBL/GenBank/DDBJ databases">
        <title>Updating the genus Pseudomonas: Description of 43 new species and partition of the Pseudomonas putida group.</title>
        <authorList>
            <person name="Girard L."/>
            <person name="Lood C."/>
            <person name="Vandamme P."/>
            <person name="Rokni-Zadeh H."/>
            <person name="Van Noort V."/>
            <person name="Hofte M."/>
            <person name="Lavigne R."/>
            <person name="De Mot R."/>
        </authorList>
    </citation>
    <scope>NUCLEOTIDE SEQUENCE</scope>
    <source>
        <strain evidence="12">SWRI74</strain>
    </source>
</reference>
<dbReference type="InterPro" id="IPR000212">
    <property type="entry name" value="DNA_helicase_UvrD/REP"/>
</dbReference>
<organism evidence="12 13">
    <name type="scientific">Pseudomonas azerbaijanoccidentalis</name>
    <dbReference type="NCBI Taxonomy" id="2842347"/>
    <lineage>
        <taxon>Bacteria</taxon>
        <taxon>Pseudomonadati</taxon>
        <taxon>Pseudomonadota</taxon>
        <taxon>Gammaproteobacteria</taxon>
        <taxon>Pseudomonadales</taxon>
        <taxon>Pseudomonadaceae</taxon>
        <taxon>Pseudomonas</taxon>
    </lineage>
</organism>
<keyword evidence="13" id="KW-1185">Reference proteome</keyword>
<dbReference type="EC" id="5.6.2.4" evidence="7"/>
<dbReference type="Pfam" id="PF12705">
    <property type="entry name" value="PDDEXK_1"/>
    <property type="match status" value="1"/>
</dbReference>
<evidence type="ECO:0000256" key="6">
    <source>
        <dbReference type="ARBA" id="ARBA00034617"/>
    </source>
</evidence>
<dbReference type="InterPro" id="IPR014016">
    <property type="entry name" value="UvrD-like_ATP-bd"/>
</dbReference>
<dbReference type="CDD" id="cd17932">
    <property type="entry name" value="DEXQc_UvrD"/>
    <property type="match status" value="1"/>
</dbReference>
<evidence type="ECO:0000256" key="7">
    <source>
        <dbReference type="ARBA" id="ARBA00034808"/>
    </source>
</evidence>
<protein>
    <recommendedName>
        <fullName evidence="7">DNA 3'-5' helicase</fullName>
        <ecNumber evidence="7">5.6.2.4</ecNumber>
    </recommendedName>
</protein>
<evidence type="ECO:0000313" key="12">
    <source>
        <dbReference type="EMBL" id="MBV4524077.1"/>
    </source>
</evidence>
<proteinExistence type="predicted"/>
<sequence>MDGVEIARKAAEILHYEAIVAGHDPWRPLTFALAEVKRRNLDAESTSKGAAVLNGGRATFVRDESLILYERGDSEFEMAFLIAHEIGHIELGDDVEDSEDSTPYGIDPARSSEASPIGIERVVDYGRRQRREVQMDLFARDFLLPRSVVRKLHLEDGMTASEIATRLGAPFDVVAQQLLDSLLLPVIAAMSDGHQERQLNELQAIAANHRGSAYILEAGPGTGKTKTLIARLERLLADGVDPRRILVLTFSNKAAGEIAERVARADEAAAAAMWTGTFHAFGLDLLRRFHTECGLPADPRLLDRTEAVELLEIEFPRLRLNHYRDIYDPTNIIVDILSAISRAKDEVVGVEAYQTLAESMLASAVSDEDLFAAEKALEVAKVYEVYEQLKHHVRAIDFGDLVCLPVQLLENNMEVRSLVRGTYDHVLVDEYQDVNRSSVRLLSALCGNGENLWVVGDAKQSIYRFRGASSFNMERFGVEDFVGGERGRLKMNYRSVSEVVTAFSNFAVGMAVGDGASGLESDRGKCGHPVQLRQVDQGDQQVVAIADAVAEMLAEGYSYRDQAVLCTGNEKLSEMGQKLEMLDIPVLFLGSLFERPEVKDLLSLVSLLVDRRAMGLVRTACLPEFEMTLGDVAAVIGHLRDYDLDAGSWRSLGGALDSLSAESRSGLGKVAAALEGFDGSASPWDVIATVLLDRTRMAANLAQSSKAVDRARGIATWQLMNFVKVQPAGKGLPISRLLDRIRRLVRLGDDRDLRQLPSAAQSIDAVRLMTIHGAKGLEFPVVHLPGLNTGTLPRAMLPLGCPPPLNMIEGDGGDTEEPHRREHEKEQECLFYVALSRARDRIFMYAAARNAIGHKRALSKFISRLGTDVEIAATMLSRSVPEAPEDGAIELVMNAGLSLADYEVSLYHSCQRRFFYTYVLQVGGKRTLTPFMQMHDAVRTTVQSLIQGSDSSPESIANYLDQTFSFSGLAQHGYAGDYLEMAKGMMSFFASIRQGHTTQRPIGMSLTVGGEQIVVLPDDVLVAPDGHLTFRRIRTGHSRKSDLTGIGATAFLLASRQSYPDAKVEYVYLSDQAVHPLIFTPKQLEGGSIKLAASLESIRSGVFRTEPSSRVCPACPAFFVCGPIPPGQLHKNF</sequence>
<dbReference type="InterPro" id="IPR014017">
    <property type="entry name" value="DNA_helicase_UvrD-like_C"/>
</dbReference>
<evidence type="ECO:0000256" key="1">
    <source>
        <dbReference type="ARBA" id="ARBA00022741"/>
    </source>
</evidence>
<feature type="binding site" evidence="9">
    <location>
        <begin position="218"/>
        <end position="225"/>
    </location>
    <ligand>
        <name>ATP</name>
        <dbReference type="ChEBI" id="CHEBI:30616"/>
    </ligand>
</feature>
<evidence type="ECO:0000313" key="13">
    <source>
        <dbReference type="Proteomes" id="UP001049200"/>
    </source>
</evidence>
<dbReference type="InterPro" id="IPR010359">
    <property type="entry name" value="IrrE_HExxH"/>
</dbReference>
<dbReference type="Pfam" id="PF06114">
    <property type="entry name" value="Peptidase_M78"/>
    <property type="match status" value="1"/>
</dbReference>
<comment type="catalytic activity">
    <reaction evidence="8">
        <text>ATP + H2O = ADP + phosphate + H(+)</text>
        <dbReference type="Rhea" id="RHEA:13065"/>
        <dbReference type="ChEBI" id="CHEBI:15377"/>
        <dbReference type="ChEBI" id="CHEBI:15378"/>
        <dbReference type="ChEBI" id="CHEBI:30616"/>
        <dbReference type="ChEBI" id="CHEBI:43474"/>
        <dbReference type="ChEBI" id="CHEBI:456216"/>
        <dbReference type="EC" id="5.6.2.4"/>
    </reaction>
</comment>
<dbReference type="InterPro" id="IPR038726">
    <property type="entry name" value="PDDEXK_AddAB-type"/>
</dbReference>
<evidence type="ECO:0000256" key="3">
    <source>
        <dbReference type="ARBA" id="ARBA00022806"/>
    </source>
</evidence>
<evidence type="ECO:0000256" key="9">
    <source>
        <dbReference type="PROSITE-ProRule" id="PRU00560"/>
    </source>
</evidence>
<gene>
    <name evidence="12" type="ORF">KVG88_28820</name>
</gene>
<keyword evidence="2 9" id="KW-0378">Hydrolase</keyword>
<feature type="domain" description="UvrD-like helicase C-terminal" evidence="11">
    <location>
        <begin position="498"/>
        <end position="776"/>
    </location>
</feature>
<evidence type="ECO:0000259" key="11">
    <source>
        <dbReference type="PROSITE" id="PS51217"/>
    </source>
</evidence>
<keyword evidence="1 9" id="KW-0547">Nucleotide-binding</keyword>
<evidence type="ECO:0000256" key="5">
    <source>
        <dbReference type="ARBA" id="ARBA00023235"/>
    </source>
</evidence>
<evidence type="ECO:0000256" key="8">
    <source>
        <dbReference type="ARBA" id="ARBA00048988"/>
    </source>
</evidence>
<dbReference type="Proteomes" id="UP001049200">
    <property type="component" value="Unassembled WGS sequence"/>
</dbReference>
<dbReference type="EMBL" id="JAHSTU010000012">
    <property type="protein sequence ID" value="MBV4524077.1"/>
    <property type="molecule type" value="Genomic_DNA"/>
</dbReference>
<keyword evidence="5" id="KW-0413">Isomerase</keyword>
<name>A0ABS6QYS0_9PSED</name>
<evidence type="ECO:0000256" key="2">
    <source>
        <dbReference type="ARBA" id="ARBA00022801"/>
    </source>
</evidence>
<dbReference type="Pfam" id="PF00580">
    <property type="entry name" value="UvrD-helicase"/>
    <property type="match status" value="1"/>
</dbReference>
<evidence type="ECO:0000259" key="10">
    <source>
        <dbReference type="PROSITE" id="PS51198"/>
    </source>
</evidence>
<dbReference type="PROSITE" id="PS51198">
    <property type="entry name" value="UVRD_HELICASE_ATP_BIND"/>
    <property type="match status" value="1"/>
</dbReference>
<accession>A0ABS6QYS0</accession>
<comment type="catalytic activity">
    <reaction evidence="6">
        <text>Couples ATP hydrolysis with the unwinding of duplex DNA by translocating in the 3'-5' direction.</text>
        <dbReference type="EC" id="5.6.2.4"/>
    </reaction>
</comment>
<dbReference type="Pfam" id="PF13361">
    <property type="entry name" value="UvrD_C"/>
    <property type="match status" value="2"/>
</dbReference>